<dbReference type="AlphaFoldDB" id="A0AAD4B9T4"/>
<feature type="region of interest" description="Disordered" evidence="1">
    <location>
        <begin position="15"/>
        <end position="49"/>
    </location>
</feature>
<reference evidence="2" key="1">
    <citation type="submission" date="2019-10" db="EMBL/GenBank/DDBJ databases">
        <authorList>
            <consortium name="DOE Joint Genome Institute"/>
            <person name="Kuo A."/>
            <person name="Miyauchi S."/>
            <person name="Kiss E."/>
            <person name="Drula E."/>
            <person name="Kohler A."/>
            <person name="Sanchez-Garcia M."/>
            <person name="Andreopoulos B."/>
            <person name="Barry K.W."/>
            <person name="Bonito G."/>
            <person name="Buee M."/>
            <person name="Carver A."/>
            <person name="Chen C."/>
            <person name="Cichocki N."/>
            <person name="Clum A."/>
            <person name="Culley D."/>
            <person name="Crous P.W."/>
            <person name="Fauchery L."/>
            <person name="Girlanda M."/>
            <person name="Hayes R."/>
            <person name="Keri Z."/>
            <person name="LaButti K."/>
            <person name="Lipzen A."/>
            <person name="Lombard V."/>
            <person name="Magnuson J."/>
            <person name="Maillard F."/>
            <person name="Morin E."/>
            <person name="Murat C."/>
            <person name="Nolan M."/>
            <person name="Ohm R."/>
            <person name="Pangilinan J."/>
            <person name="Pereira M."/>
            <person name="Perotto S."/>
            <person name="Peter M."/>
            <person name="Riley R."/>
            <person name="Sitrit Y."/>
            <person name="Stielow B."/>
            <person name="Szollosi G."/>
            <person name="Zifcakova L."/>
            <person name="Stursova M."/>
            <person name="Spatafora J.W."/>
            <person name="Tedersoo L."/>
            <person name="Vaario L.-M."/>
            <person name="Yamada A."/>
            <person name="Yan M."/>
            <person name="Wang P."/>
            <person name="Xu J."/>
            <person name="Bruns T."/>
            <person name="Baldrian P."/>
            <person name="Vilgalys R."/>
            <person name="Henrissat B."/>
            <person name="Grigoriev I.V."/>
            <person name="Hibbett D."/>
            <person name="Nagy L.G."/>
            <person name="Martin F.M."/>
        </authorList>
    </citation>
    <scope>NUCLEOTIDE SEQUENCE</scope>
    <source>
        <strain evidence="2">BED1</strain>
    </source>
</reference>
<reference evidence="2" key="2">
    <citation type="journal article" date="2020" name="Nat. Commun.">
        <title>Large-scale genome sequencing of mycorrhizal fungi provides insights into the early evolution of symbiotic traits.</title>
        <authorList>
            <person name="Miyauchi S."/>
            <person name="Kiss E."/>
            <person name="Kuo A."/>
            <person name="Drula E."/>
            <person name="Kohler A."/>
            <person name="Sanchez-Garcia M."/>
            <person name="Morin E."/>
            <person name="Andreopoulos B."/>
            <person name="Barry K.W."/>
            <person name="Bonito G."/>
            <person name="Buee M."/>
            <person name="Carver A."/>
            <person name="Chen C."/>
            <person name="Cichocki N."/>
            <person name="Clum A."/>
            <person name="Culley D."/>
            <person name="Crous P.W."/>
            <person name="Fauchery L."/>
            <person name="Girlanda M."/>
            <person name="Hayes R.D."/>
            <person name="Keri Z."/>
            <person name="LaButti K."/>
            <person name="Lipzen A."/>
            <person name="Lombard V."/>
            <person name="Magnuson J."/>
            <person name="Maillard F."/>
            <person name="Murat C."/>
            <person name="Nolan M."/>
            <person name="Ohm R.A."/>
            <person name="Pangilinan J."/>
            <person name="Pereira M.F."/>
            <person name="Perotto S."/>
            <person name="Peter M."/>
            <person name="Pfister S."/>
            <person name="Riley R."/>
            <person name="Sitrit Y."/>
            <person name="Stielow J.B."/>
            <person name="Szollosi G."/>
            <person name="Zifcakova L."/>
            <person name="Stursova M."/>
            <person name="Spatafora J.W."/>
            <person name="Tedersoo L."/>
            <person name="Vaario L.M."/>
            <person name="Yamada A."/>
            <person name="Yan M."/>
            <person name="Wang P."/>
            <person name="Xu J."/>
            <person name="Bruns T."/>
            <person name="Baldrian P."/>
            <person name="Vilgalys R."/>
            <person name="Dunand C."/>
            <person name="Henrissat B."/>
            <person name="Grigoriev I.V."/>
            <person name="Hibbett D."/>
            <person name="Nagy L.G."/>
            <person name="Martin F.M."/>
        </authorList>
    </citation>
    <scope>NUCLEOTIDE SEQUENCE</scope>
    <source>
        <strain evidence="2">BED1</strain>
    </source>
</reference>
<gene>
    <name evidence="2" type="ORF">L210DRAFT_3768704</name>
</gene>
<evidence type="ECO:0000256" key="1">
    <source>
        <dbReference type="SAM" id="MobiDB-lite"/>
    </source>
</evidence>
<accession>A0AAD4B9T4</accession>
<evidence type="ECO:0000313" key="2">
    <source>
        <dbReference type="EMBL" id="KAF8415101.1"/>
    </source>
</evidence>
<evidence type="ECO:0000313" key="3">
    <source>
        <dbReference type="Proteomes" id="UP001194468"/>
    </source>
</evidence>
<dbReference type="Proteomes" id="UP001194468">
    <property type="component" value="Unassembled WGS sequence"/>
</dbReference>
<organism evidence="2 3">
    <name type="scientific">Boletus edulis BED1</name>
    <dbReference type="NCBI Taxonomy" id="1328754"/>
    <lineage>
        <taxon>Eukaryota</taxon>
        <taxon>Fungi</taxon>
        <taxon>Dikarya</taxon>
        <taxon>Basidiomycota</taxon>
        <taxon>Agaricomycotina</taxon>
        <taxon>Agaricomycetes</taxon>
        <taxon>Agaricomycetidae</taxon>
        <taxon>Boletales</taxon>
        <taxon>Boletineae</taxon>
        <taxon>Boletaceae</taxon>
        <taxon>Boletoideae</taxon>
        <taxon>Boletus</taxon>
    </lineage>
</organism>
<protein>
    <recommendedName>
        <fullName evidence="4">Beta-flanking protein</fullName>
    </recommendedName>
</protein>
<evidence type="ECO:0008006" key="4">
    <source>
        <dbReference type="Google" id="ProtNLM"/>
    </source>
</evidence>
<keyword evidence="3" id="KW-1185">Reference proteome</keyword>
<name>A0AAD4B9T4_BOLED</name>
<feature type="compositionally biased region" description="Low complexity" evidence="1">
    <location>
        <begin position="15"/>
        <end position="26"/>
    </location>
</feature>
<dbReference type="EMBL" id="WHUW01000372">
    <property type="protein sequence ID" value="KAF8415101.1"/>
    <property type="molecule type" value="Genomic_DNA"/>
</dbReference>
<comment type="caution">
    <text evidence="2">The sequence shown here is derived from an EMBL/GenBank/DDBJ whole genome shotgun (WGS) entry which is preliminary data.</text>
</comment>
<proteinExistence type="predicted"/>
<sequence>MSPSSFFGLAEQVISAATSGGSSESEPTVRKTGGEEYNSPHHRQQPQGGFDTQEVLSHADAHDDEGSKGFIANAIQHVQNNSHQAHNEKVGEDDLAKYGPMIFSALSSVTSKSGIDVGTLVSGGLGGGGGNQLMGLVMKEAGNAFVGGGGGDKQSMMNGAAMTLTKLMAQKQLSAFTGGSNSGGLGMLSIGETLLKSRFG</sequence>